<dbReference type="AlphaFoldDB" id="S5DXF7"/>
<evidence type="ECO:0000259" key="1">
    <source>
        <dbReference type="SMART" id="SM00507"/>
    </source>
</evidence>
<dbReference type="SMART" id="SM00507">
    <property type="entry name" value="HNHc"/>
    <property type="match status" value="1"/>
</dbReference>
<accession>S5DXF7</accession>
<dbReference type="CDD" id="cd00085">
    <property type="entry name" value="HNHc"/>
    <property type="match status" value="1"/>
</dbReference>
<dbReference type="InterPro" id="IPR003615">
    <property type="entry name" value="HNH_nuc"/>
</dbReference>
<organism evidence="2">
    <name type="scientific">Candidatus Actinomarina minuta</name>
    <dbReference type="NCBI Taxonomy" id="1389454"/>
    <lineage>
        <taxon>Bacteria</taxon>
        <taxon>Bacillati</taxon>
        <taxon>Actinomycetota</taxon>
        <taxon>Actinomycetes</taxon>
        <taxon>Candidatus Actinomarinidae</taxon>
        <taxon>Candidatus Actinomarinales</taxon>
        <taxon>Candidatus Actinomarineae</taxon>
        <taxon>Candidatus Actinomarinaceae</taxon>
        <taxon>Candidatus Actinomarina</taxon>
    </lineage>
</organism>
<proteinExistence type="predicted"/>
<dbReference type="PANTHER" id="PTHR33877">
    <property type="entry name" value="SLL1193 PROTEIN"/>
    <property type="match status" value="1"/>
</dbReference>
<name>S5DXF7_9ACTN</name>
<evidence type="ECO:0000313" key="2">
    <source>
        <dbReference type="EMBL" id="AGQ19672.1"/>
    </source>
</evidence>
<dbReference type="InterPro" id="IPR029471">
    <property type="entry name" value="HNH_5"/>
</dbReference>
<feature type="domain" description="HNH nuclease" evidence="1">
    <location>
        <begin position="76"/>
        <end position="125"/>
    </location>
</feature>
<reference evidence="2" key="1">
    <citation type="journal article" date="2013" name="Sci. Rep.">
        <title>Metagenomics uncovers a new group of low GC and ultra-small marine Actinobacteria.</title>
        <authorList>
            <person name="Ghai R."/>
            <person name="Mizuno C.M."/>
            <person name="Picazo A."/>
            <person name="Camacho A."/>
            <person name="Rodriguez-Valera F."/>
        </authorList>
    </citation>
    <scope>NUCLEOTIDE SEQUENCE</scope>
</reference>
<dbReference type="Gene3D" id="1.10.30.50">
    <property type="match status" value="1"/>
</dbReference>
<dbReference type="InterPro" id="IPR052892">
    <property type="entry name" value="NA-targeting_endonuclease"/>
</dbReference>
<protein>
    <submittedName>
        <fullName evidence="2">MedDCM-OCT-S40-C26-cds34</fullName>
    </submittedName>
</protein>
<sequence length="171" mass="19332">MNKNFHNHRTLILNATYQPLSIASAKRSVALMLSNKINVIKTSNLELRSESSTIKIPKVAALNYYVKAPYARRVALNRENIFIRDHNICQYCGVQAESIDHIIPKSKGGKHEWQNVVACCKSCNLIKADKDLNQTILKLIQSPLAPEGNFWIKTIIGSNPDPEWEEYLISA</sequence>
<dbReference type="EMBL" id="KC811139">
    <property type="protein sequence ID" value="AGQ19672.1"/>
    <property type="molecule type" value="Genomic_DNA"/>
</dbReference>
<dbReference type="PANTHER" id="PTHR33877:SF2">
    <property type="entry name" value="OS07G0170200 PROTEIN"/>
    <property type="match status" value="1"/>
</dbReference>
<dbReference type="Pfam" id="PF14279">
    <property type="entry name" value="HNH_5"/>
    <property type="match status" value="1"/>
</dbReference>